<gene>
    <name evidence="2" type="ORF">UFOPK2975_01169</name>
</gene>
<dbReference type="AlphaFoldDB" id="A0A6J6XVW5"/>
<dbReference type="PANTHER" id="PTHR30290">
    <property type="entry name" value="PERIPLASMIC BINDING COMPONENT OF ABC TRANSPORTER"/>
    <property type="match status" value="1"/>
</dbReference>
<evidence type="ECO:0000259" key="1">
    <source>
        <dbReference type="Pfam" id="PF00496"/>
    </source>
</evidence>
<name>A0A6J6XVW5_9ZZZZ</name>
<dbReference type="SUPFAM" id="SSF53850">
    <property type="entry name" value="Periplasmic binding protein-like II"/>
    <property type="match status" value="1"/>
</dbReference>
<evidence type="ECO:0000313" key="2">
    <source>
        <dbReference type="EMBL" id="CAB4799338.1"/>
    </source>
</evidence>
<dbReference type="CDD" id="cd08503">
    <property type="entry name" value="PBP2_NikA_DppA_OppA_like_17"/>
    <property type="match status" value="1"/>
</dbReference>
<dbReference type="GO" id="GO:0043190">
    <property type="term" value="C:ATP-binding cassette (ABC) transporter complex"/>
    <property type="evidence" value="ECO:0007669"/>
    <property type="project" value="InterPro"/>
</dbReference>
<feature type="domain" description="Solute-binding protein family 5" evidence="1">
    <location>
        <begin position="76"/>
        <end position="407"/>
    </location>
</feature>
<protein>
    <submittedName>
        <fullName evidence="2">Unannotated protein</fullName>
    </submittedName>
</protein>
<dbReference type="GO" id="GO:1904680">
    <property type="term" value="F:peptide transmembrane transporter activity"/>
    <property type="evidence" value="ECO:0007669"/>
    <property type="project" value="TreeGrafter"/>
</dbReference>
<dbReference type="PROSITE" id="PS51257">
    <property type="entry name" value="PROKAR_LIPOPROTEIN"/>
    <property type="match status" value="1"/>
</dbReference>
<dbReference type="EMBL" id="CAFAAG010000109">
    <property type="protein sequence ID" value="CAB4799338.1"/>
    <property type="molecule type" value="Genomic_DNA"/>
</dbReference>
<proteinExistence type="predicted"/>
<dbReference type="Gene3D" id="3.90.76.10">
    <property type="entry name" value="Dipeptide-binding Protein, Domain 1"/>
    <property type="match status" value="1"/>
</dbReference>
<dbReference type="Pfam" id="PF00496">
    <property type="entry name" value="SBP_bac_5"/>
    <property type="match status" value="1"/>
</dbReference>
<sequence>MQKKTILRVFIVGLLCGSALLASCGRATTVSGVLRVANDAGFGGAETMDPYDGNRTWPTINMVFDRLIGVDKDFSPIPELALSWSSNEDLTEWTLVLREGVVFHDDSTFTADDVVYSVNRMIDPEFDSPVRAVLGVIESVEAIDDYTVKLSLSTGEADLPSLLADYRALMTPVDSQATIGKSPIGTGPFKMETFDPEGTTVLVANENYFFGKPQLSKIEIITFADSQSAAQALAGDQVDLLLAIDGKSSSIFGDAAKFTLQTIPSGDWNAIDFRVDRKPFDDVRVRKALRVAADRQVIADTVLGVGGGVVACDTPVWTADPYRWDGPCAKDTEGAKALLAEAGFPDGIDIDIYTSDVEVHMVELVEAYQQQVKDAGIRVTIKMADASGFWDDVWMKESAFVDSWGQRPAAQVLNEVYRSTAAWNPTGQVDLALDKMLDEARSTQDLAERKQKYIAVQEHIFENSGIFLPYHKTLTRVMSSKVQGIDPIVIDAVRWEKISVS</sequence>
<dbReference type="PIRSF" id="PIRSF002741">
    <property type="entry name" value="MppA"/>
    <property type="match status" value="1"/>
</dbReference>
<dbReference type="InterPro" id="IPR030678">
    <property type="entry name" value="Peptide/Ni-bd"/>
</dbReference>
<accession>A0A6J6XVW5</accession>
<dbReference type="Gene3D" id="3.40.190.10">
    <property type="entry name" value="Periplasmic binding protein-like II"/>
    <property type="match status" value="1"/>
</dbReference>
<dbReference type="GO" id="GO:0015833">
    <property type="term" value="P:peptide transport"/>
    <property type="evidence" value="ECO:0007669"/>
    <property type="project" value="TreeGrafter"/>
</dbReference>
<dbReference type="InterPro" id="IPR039424">
    <property type="entry name" value="SBP_5"/>
</dbReference>
<reference evidence="2" key="1">
    <citation type="submission" date="2020-05" db="EMBL/GenBank/DDBJ databases">
        <authorList>
            <person name="Chiriac C."/>
            <person name="Salcher M."/>
            <person name="Ghai R."/>
            <person name="Kavagutti S V."/>
        </authorList>
    </citation>
    <scope>NUCLEOTIDE SEQUENCE</scope>
</reference>
<dbReference type="Gene3D" id="3.10.105.10">
    <property type="entry name" value="Dipeptide-binding Protein, Domain 3"/>
    <property type="match status" value="1"/>
</dbReference>
<dbReference type="GO" id="GO:0042597">
    <property type="term" value="C:periplasmic space"/>
    <property type="evidence" value="ECO:0007669"/>
    <property type="project" value="UniProtKB-ARBA"/>
</dbReference>
<organism evidence="2">
    <name type="scientific">freshwater metagenome</name>
    <dbReference type="NCBI Taxonomy" id="449393"/>
    <lineage>
        <taxon>unclassified sequences</taxon>
        <taxon>metagenomes</taxon>
        <taxon>ecological metagenomes</taxon>
    </lineage>
</organism>
<dbReference type="InterPro" id="IPR000914">
    <property type="entry name" value="SBP_5_dom"/>
</dbReference>